<feature type="region of interest" description="Disordered" evidence="1">
    <location>
        <begin position="46"/>
        <end position="73"/>
    </location>
</feature>
<keyword evidence="3" id="KW-1185">Reference proteome</keyword>
<dbReference type="EMBL" id="CACRXK020005211">
    <property type="protein sequence ID" value="CAB4005464.1"/>
    <property type="molecule type" value="Genomic_DNA"/>
</dbReference>
<evidence type="ECO:0000313" key="3">
    <source>
        <dbReference type="Proteomes" id="UP001152795"/>
    </source>
</evidence>
<sequence length="112" mass="12979">MFKDGSLSKQTKAVLDKYLKQHGLHIASNKQGMLMEVQRHIIEQQVQDSMEEEENPPCSSEDEEEYLSFDEENDERDYVLAEIGSSSEEDEYDVQITVTTTRSGRRATRYLL</sequence>
<proteinExistence type="predicted"/>
<comment type="caution">
    <text evidence="2">The sequence shown here is derived from an EMBL/GenBank/DDBJ whole genome shotgun (WGS) entry which is preliminary data.</text>
</comment>
<feature type="compositionally biased region" description="Acidic residues" evidence="1">
    <location>
        <begin position="49"/>
        <end position="73"/>
    </location>
</feature>
<name>A0A7D9EA08_PARCT</name>
<gene>
    <name evidence="2" type="ORF">PACLA_8A012844</name>
</gene>
<protein>
    <submittedName>
        <fullName evidence="2">Uncharacterized protein</fullName>
    </submittedName>
</protein>
<evidence type="ECO:0000256" key="1">
    <source>
        <dbReference type="SAM" id="MobiDB-lite"/>
    </source>
</evidence>
<evidence type="ECO:0000313" key="2">
    <source>
        <dbReference type="EMBL" id="CAB4005464.1"/>
    </source>
</evidence>
<organism evidence="2 3">
    <name type="scientific">Paramuricea clavata</name>
    <name type="common">Red gorgonian</name>
    <name type="synonym">Violescent sea-whip</name>
    <dbReference type="NCBI Taxonomy" id="317549"/>
    <lineage>
        <taxon>Eukaryota</taxon>
        <taxon>Metazoa</taxon>
        <taxon>Cnidaria</taxon>
        <taxon>Anthozoa</taxon>
        <taxon>Octocorallia</taxon>
        <taxon>Malacalcyonacea</taxon>
        <taxon>Plexauridae</taxon>
        <taxon>Paramuricea</taxon>
    </lineage>
</organism>
<dbReference type="Proteomes" id="UP001152795">
    <property type="component" value="Unassembled WGS sequence"/>
</dbReference>
<dbReference type="OrthoDB" id="10607263at2759"/>
<accession>A0A7D9EA08</accession>
<reference evidence="2" key="1">
    <citation type="submission" date="2020-04" db="EMBL/GenBank/DDBJ databases">
        <authorList>
            <person name="Alioto T."/>
            <person name="Alioto T."/>
            <person name="Gomez Garrido J."/>
        </authorList>
    </citation>
    <scope>NUCLEOTIDE SEQUENCE</scope>
    <source>
        <strain evidence="2">A484AB</strain>
    </source>
</reference>
<dbReference type="AlphaFoldDB" id="A0A7D9EA08"/>